<dbReference type="EMBL" id="UINC01122155">
    <property type="protein sequence ID" value="SVC97788.1"/>
    <property type="molecule type" value="Genomic_DNA"/>
</dbReference>
<reference evidence="1" key="1">
    <citation type="submission" date="2018-05" db="EMBL/GenBank/DDBJ databases">
        <authorList>
            <person name="Lanie J.A."/>
            <person name="Ng W.-L."/>
            <person name="Kazmierczak K.M."/>
            <person name="Andrzejewski T.M."/>
            <person name="Davidsen T.M."/>
            <person name="Wayne K.J."/>
            <person name="Tettelin H."/>
            <person name="Glass J.I."/>
            <person name="Rusch D."/>
            <person name="Podicherti R."/>
            <person name="Tsui H.-C.T."/>
            <person name="Winkler M.E."/>
        </authorList>
    </citation>
    <scope>NUCLEOTIDE SEQUENCE</scope>
</reference>
<gene>
    <name evidence="1" type="ORF">METZ01_LOCUS350642</name>
</gene>
<sequence>MSYVTWNIDYPNYMFVGIIDKQIEFLFLMLIFMADISSDWMTRAFFDKGFLRQR</sequence>
<protein>
    <submittedName>
        <fullName evidence="1">Uncharacterized protein</fullName>
    </submittedName>
</protein>
<dbReference type="AlphaFoldDB" id="A0A382RLC3"/>
<name>A0A382RLC3_9ZZZZ</name>
<accession>A0A382RLC3</accession>
<proteinExistence type="predicted"/>
<evidence type="ECO:0000313" key="1">
    <source>
        <dbReference type="EMBL" id="SVC97788.1"/>
    </source>
</evidence>
<organism evidence="1">
    <name type="scientific">marine metagenome</name>
    <dbReference type="NCBI Taxonomy" id="408172"/>
    <lineage>
        <taxon>unclassified sequences</taxon>
        <taxon>metagenomes</taxon>
        <taxon>ecological metagenomes</taxon>
    </lineage>
</organism>